<dbReference type="Pfam" id="PF08402">
    <property type="entry name" value="TOBE_2"/>
    <property type="match status" value="1"/>
</dbReference>
<dbReference type="GO" id="GO:0016887">
    <property type="term" value="F:ATP hydrolysis activity"/>
    <property type="evidence" value="ECO:0007669"/>
    <property type="project" value="InterPro"/>
</dbReference>
<feature type="domain" description="ABC transporter" evidence="8">
    <location>
        <begin position="18"/>
        <end position="248"/>
    </location>
</feature>
<dbReference type="RefSeq" id="WP_036758522.1">
    <property type="nucleotide sequence ID" value="NZ_CP035284.1"/>
</dbReference>
<reference evidence="9 10" key="1">
    <citation type="submission" date="2018-08" db="EMBL/GenBank/DDBJ databases">
        <title>Genomic Encyclopedia of Archaeal and Bacterial Type Strains, Phase II (KMG-II): from individual species to whole genera.</title>
        <authorList>
            <person name="Goeker M."/>
        </authorList>
    </citation>
    <scope>NUCLEOTIDE SEQUENCE [LARGE SCALE GENOMIC DNA]</scope>
    <source>
        <strain evidence="9 10">DSM 582</strain>
    </source>
</reference>
<dbReference type="SMART" id="SM00382">
    <property type="entry name" value="AAA"/>
    <property type="match status" value="1"/>
</dbReference>
<dbReference type="InterPro" id="IPR050093">
    <property type="entry name" value="ABC_SmlMolc_Importer"/>
</dbReference>
<dbReference type="Gene3D" id="2.40.50.100">
    <property type="match status" value="1"/>
</dbReference>
<dbReference type="GO" id="GO:0043190">
    <property type="term" value="C:ATP-binding cassette (ABC) transporter complex"/>
    <property type="evidence" value="ECO:0007669"/>
    <property type="project" value="InterPro"/>
</dbReference>
<keyword evidence="3 7" id="KW-0547">Nucleotide-binding</keyword>
<keyword evidence="5 7" id="KW-1278">Translocase</keyword>
<accession>A0AAQ0KKE2</accession>
<keyword evidence="1 7" id="KW-0813">Transport</keyword>
<keyword evidence="4 7" id="KW-0067">ATP-binding</keyword>
<dbReference type="Gene3D" id="3.40.50.300">
    <property type="entry name" value="P-loop containing nucleotide triphosphate hydrolases"/>
    <property type="match status" value="1"/>
</dbReference>
<dbReference type="InterPro" id="IPR003439">
    <property type="entry name" value="ABC_transporter-like_ATP-bd"/>
</dbReference>
<evidence type="ECO:0000256" key="5">
    <source>
        <dbReference type="ARBA" id="ARBA00022967"/>
    </source>
</evidence>
<evidence type="ECO:0000256" key="6">
    <source>
        <dbReference type="ARBA" id="ARBA00023136"/>
    </source>
</evidence>
<evidence type="ECO:0000256" key="1">
    <source>
        <dbReference type="ARBA" id="ARBA00022448"/>
    </source>
</evidence>
<gene>
    <name evidence="7" type="primary">potA</name>
    <name evidence="9" type="ORF">ATH84_10358</name>
</gene>
<dbReference type="InterPro" id="IPR008995">
    <property type="entry name" value="Mo/tungstate-bd_C_term_dom"/>
</dbReference>
<dbReference type="PANTHER" id="PTHR42781">
    <property type="entry name" value="SPERMIDINE/PUTRESCINE IMPORT ATP-BINDING PROTEIN POTA"/>
    <property type="match status" value="1"/>
</dbReference>
<dbReference type="EMBL" id="QUMX01000035">
    <property type="protein sequence ID" value="REG36490.1"/>
    <property type="molecule type" value="Genomic_DNA"/>
</dbReference>
<evidence type="ECO:0000256" key="4">
    <source>
        <dbReference type="ARBA" id="ARBA00022840"/>
    </source>
</evidence>
<dbReference type="InterPro" id="IPR003593">
    <property type="entry name" value="AAA+_ATPase"/>
</dbReference>
<name>A0AAQ0KKE2_PARVE</name>
<proteinExistence type="inferred from homology"/>
<dbReference type="PROSITE" id="PS00211">
    <property type="entry name" value="ABC_TRANSPORTER_1"/>
    <property type="match status" value="1"/>
</dbReference>
<dbReference type="InterPro" id="IPR017871">
    <property type="entry name" value="ABC_transporter-like_CS"/>
</dbReference>
<evidence type="ECO:0000256" key="3">
    <source>
        <dbReference type="ARBA" id="ARBA00022741"/>
    </source>
</evidence>
<keyword evidence="2 7" id="KW-1003">Cell membrane</keyword>
<dbReference type="Pfam" id="PF00005">
    <property type="entry name" value="ABC_tran"/>
    <property type="match status" value="1"/>
</dbReference>
<dbReference type="EC" id="7.6.2.11" evidence="7"/>
<dbReference type="NCBIfam" id="TIGR01187">
    <property type="entry name" value="potA"/>
    <property type="match status" value="1"/>
</dbReference>
<evidence type="ECO:0000256" key="7">
    <source>
        <dbReference type="RuleBase" id="RU364083"/>
    </source>
</evidence>
<dbReference type="Proteomes" id="UP000256794">
    <property type="component" value="Unassembled WGS sequence"/>
</dbReference>
<dbReference type="PANTHER" id="PTHR42781:SF4">
    <property type="entry name" value="SPERMIDINE_PUTRESCINE IMPORT ATP-BINDING PROTEIN POTA"/>
    <property type="match status" value="1"/>
</dbReference>
<dbReference type="SUPFAM" id="SSF50331">
    <property type="entry name" value="MOP-like"/>
    <property type="match status" value="1"/>
</dbReference>
<comment type="function">
    <text evidence="7">Part of the ABC transporter complex PotABCD involved in spermidine/putrescine import. Responsible for energy coupling to the transport system.</text>
</comment>
<keyword evidence="10" id="KW-1185">Reference proteome</keyword>
<keyword evidence="6 7" id="KW-0472">Membrane</keyword>
<dbReference type="SUPFAM" id="SSF52540">
    <property type="entry name" value="P-loop containing nucleoside triphosphate hydrolases"/>
    <property type="match status" value="1"/>
</dbReference>
<organism evidence="9 10">
    <name type="scientific">Paracoccus versutus</name>
    <name type="common">Thiobacillus versutus</name>
    <dbReference type="NCBI Taxonomy" id="34007"/>
    <lineage>
        <taxon>Bacteria</taxon>
        <taxon>Pseudomonadati</taxon>
        <taxon>Pseudomonadota</taxon>
        <taxon>Alphaproteobacteria</taxon>
        <taxon>Rhodobacterales</taxon>
        <taxon>Paracoccaceae</taxon>
        <taxon>Paracoccus</taxon>
    </lineage>
</organism>
<sequence length="364" mass="39181">MPSDQPSPSRTAGTGVPLHLRGLTKKYQDFVGVDNLNLDIQGGELVALLGPSGCGKTTTLRMVAGLIPVTSGEILVGGRDVTSTPTYQRDMGLVFQSYALFPHMTIAQNVAFGLEMRGIGKDEIKARVRDALRMVHLEGKEDRKPTQLSGGQQQRVALARALVVRPSILLLDEPLSNLDAKLRDEMRREIREIQQKTGITALFVTHDQVEALAMCDKIVVMQAGKLMQAGTPREIYEAPANPFVASFVGRANRLTARGDGSGRYGLSGVEIRGSAGISGNVTMMIRPHRITINDPAAAGENGLSGRLTEVTYVGDLVQLEVASGDQTIMVERSTRSQEALPTIGESVSLNWSAADTMVFSEDAP</sequence>
<comment type="similarity">
    <text evidence="7">Belongs to the ABC transporter superfamily. Spermidine/putrescine importer (TC 3.A.1.11.1) family.</text>
</comment>
<protein>
    <recommendedName>
        <fullName evidence="7">Spermidine/putrescine import ATP-binding protein PotA</fullName>
        <ecNumber evidence="7">7.6.2.11</ecNumber>
    </recommendedName>
</protein>
<dbReference type="GO" id="GO:0015417">
    <property type="term" value="F:ABC-type polyamine transporter activity"/>
    <property type="evidence" value="ECO:0007669"/>
    <property type="project" value="UniProtKB-EC"/>
</dbReference>
<evidence type="ECO:0000313" key="9">
    <source>
        <dbReference type="EMBL" id="REG36490.1"/>
    </source>
</evidence>
<comment type="catalytic activity">
    <reaction evidence="7">
        <text>ATP + H2O + polyamine-[polyamine-binding protein]Side 1 = ADP + phosphate + polyamineSide 2 + [polyamine-binding protein]Side 1.</text>
        <dbReference type="EC" id="7.6.2.11"/>
    </reaction>
</comment>
<dbReference type="InterPro" id="IPR013611">
    <property type="entry name" value="Transp-assoc_OB_typ2"/>
</dbReference>
<dbReference type="InterPro" id="IPR027417">
    <property type="entry name" value="P-loop_NTPase"/>
</dbReference>
<dbReference type="InterPro" id="IPR005893">
    <property type="entry name" value="PotA-like"/>
</dbReference>
<dbReference type="FunFam" id="3.40.50.300:FF:000042">
    <property type="entry name" value="Maltose/maltodextrin ABC transporter, ATP-binding protein"/>
    <property type="match status" value="1"/>
</dbReference>
<comment type="caution">
    <text evidence="9">The sequence shown here is derived from an EMBL/GenBank/DDBJ whole genome shotgun (WGS) entry which is preliminary data.</text>
</comment>
<dbReference type="PROSITE" id="PS50893">
    <property type="entry name" value="ABC_TRANSPORTER_2"/>
    <property type="match status" value="1"/>
</dbReference>
<evidence type="ECO:0000313" key="10">
    <source>
        <dbReference type="Proteomes" id="UP000256794"/>
    </source>
</evidence>
<dbReference type="GO" id="GO:0005524">
    <property type="term" value="F:ATP binding"/>
    <property type="evidence" value="ECO:0007669"/>
    <property type="project" value="UniProtKB-KW"/>
</dbReference>
<comment type="subunit">
    <text evidence="7">The complex is composed of two ATP-binding proteins (PotA), two transmembrane proteins (PotB and PotC) and a solute-binding protein (PotD).</text>
</comment>
<dbReference type="AlphaFoldDB" id="A0AAQ0KKE2"/>
<evidence type="ECO:0000259" key="8">
    <source>
        <dbReference type="PROSITE" id="PS50893"/>
    </source>
</evidence>
<evidence type="ECO:0000256" key="2">
    <source>
        <dbReference type="ARBA" id="ARBA00022475"/>
    </source>
</evidence>